<dbReference type="Gene3D" id="3.40.50.300">
    <property type="entry name" value="P-loop containing nucleotide triphosphate hydrolases"/>
    <property type="match status" value="3"/>
</dbReference>
<evidence type="ECO:0000256" key="8">
    <source>
        <dbReference type="ARBA" id="ARBA00026057"/>
    </source>
</evidence>
<dbReference type="InterPro" id="IPR003959">
    <property type="entry name" value="ATPase_AAA_core"/>
</dbReference>
<evidence type="ECO:0000259" key="11">
    <source>
        <dbReference type="SMART" id="SM00382"/>
    </source>
</evidence>
<dbReference type="PANTHER" id="PTHR11638">
    <property type="entry name" value="ATP-DEPENDENT CLP PROTEASE"/>
    <property type="match status" value="1"/>
</dbReference>
<dbReference type="SUPFAM" id="SSF52540">
    <property type="entry name" value="P-loop containing nucleoside triphosphate hydrolases"/>
    <property type="match status" value="2"/>
</dbReference>
<dbReference type="GO" id="GO:0005524">
    <property type="term" value="F:ATP binding"/>
    <property type="evidence" value="ECO:0007669"/>
    <property type="project" value="UniProtKB-KW"/>
</dbReference>
<keyword evidence="7 9" id="KW-0143">Chaperone</keyword>
<evidence type="ECO:0000256" key="4">
    <source>
        <dbReference type="ARBA" id="ARBA00022741"/>
    </source>
</evidence>
<comment type="caution">
    <text evidence="13">The sequence shown here is derived from an EMBL/GenBank/DDBJ whole genome shotgun (WGS) entry which is preliminary data.</text>
</comment>
<keyword evidence="3" id="KW-0677">Repeat</keyword>
<dbReference type="Gene3D" id="1.10.8.60">
    <property type="match status" value="1"/>
</dbReference>
<keyword evidence="4 9" id="KW-0547">Nucleotide-binding</keyword>
<evidence type="ECO:0000256" key="2">
    <source>
        <dbReference type="ARBA" id="ARBA00008675"/>
    </source>
</evidence>
<keyword evidence="6 10" id="KW-0175">Coiled coil</keyword>
<dbReference type="InterPro" id="IPR019489">
    <property type="entry name" value="Clp_ATPase_C"/>
</dbReference>
<dbReference type="RefSeq" id="WP_131598944.1">
    <property type="nucleotide sequence ID" value="NZ_PSZO01000008.1"/>
</dbReference>
<gene>
    <name evidence="13" type="ORF">C4B24_02300</name>
</gene>
<dbReference type="GO" id="GO:0005737">
    <property type="term" value="C:cytoplasm"/>
    <property type="evidence" value="ECO:0007669"/>
    <property type="project" value="UniProtKB-SubCell"/>
</dbReference>
<dbReference type="FunFam" id="3.40.50.300:FF:000025">
    <property type="entry name" value="ATP-dependent Clp protease subunit"/>
    <property type="match status" value="1"/>
</dbReference>
<evidence type="ECO:0000256" key="3">
    <source>
        <dbReference type="ARBA" id="ARBA00022737"/>
    </source>
</evidence>
<organism evidence="13 14">
    <name type="scientific">Mycoplasma marinum</name>
    <dbReference type="NCBI Taxonomy" id="1937190"/>
    <lineage>
        <taxon>Bacteria</taxon>
        <taxon>Bacillati</taxon>
        <taxon>Mycoplasmatota</taxon>
        <taxon>Mollicutes</taxon>
        <taxon>Mycoplasmataceae</taxon>
        <taxon>Mycoplasma</taxon>
    </lineage>
</organism>
<comment type="subunit">
    <text evidence="8">Homohexamer. The oligomerization is ATP-dependent.</text>
</comment>
<protein>
    <submittedName>
        <fullName evidence="13">ATP-dependent chaperone ClpB</fullName>
    </submittedName>
</protein>
<feature type="coiled-coil region" evidence="10">
    <location>
        <begin position="267"/>
        <end position="347"/>
    </location>
</feature>
<dbReference type="InterPro" id="IPR041546">
    <property type="entry name" value="ClpA/ClpB_AAA_lid"/>
</dbReference>
<dbReference type="Proteomes" id="UP000294192">
    <property type="component" value="Unassembled WGS sequence"/>
</dbReference>
<proteinExistence type="inferred from homology"/>
<dbReference type="Pfam" id="PF07724">
    <property type="entry name" value="AAA_2"/>
    <property type="match status" value="1"/>
</dbReference>
<dbReference type="SMART" id="SM01086">
    <property type="entry name" value="ClpB_D2-small"/>
    <property type="match status" value="1"/>
</dbReference>
<dbReference type="CDD" id="cd19499">
    <property type="entry name" value="RecA-like_ClpB_Hsp104-like"/>
    <property type="match status" value="1"/>
</dbReference>
<dbReference type="InterPro" id="IPR050130">
    <property type="entry name" value="ClpA_ClpB"/>
</dbReference>
<dbReference type="InterPro" id="IPR018368">
    <property type="entry name" value="ClpA/B_CS1"/>
</dbReference>
<evidence type="ECO:0000256" key="1">
    <source>
        <dbReference type="ARBA" id="ARBA00004496"/>
    </source>
</evidence>
<sequence length="711" mass="80413">MNFNFTPNQSQKDPLVEYGRNLIDEAIKNKLDPVIGRDEEIRRIIRILSRKTKNNPILVGEPGVGKTAIVEGLAQKIANGEVPENLKDKELYEIDLPSMIAGASYQGQFEERMKSLMKKVKDSNGNIIIFIDEFHTLVGMGKNSDGGMDAAQIIKPMLARGEMHLIGATTLDEHRKYIESDAALERRMQKIAVHEPSLDDTISILRGLKDRLETFHGVTIKDDALISAAKLSTRYISDRFLPDKAIDLIDEAAAGIQTEMNSMPEELEKAKQIIGRLTMEKTALSKETGESIQNRLSKIDIELKEQQKEYDTLFKKWHDEKSAVNSVKDLKEELNKANAELNRFRVEGKFEKASEIMYSRIPELKQKLEEAKAGNKSNSNTLIKEVVTESEIAQIVSKWTGIPLTSLLESQKEKLLKLRESLQETVKGQDEALELVTDAILRSKANINDPNKPIGSFIFMGMTGVGKTEVARTLAKNLFDTEKAMVRLDMSEYMEKHAVSRLIGSPPGYVGYGEGGQLTEAVRQRLYSIVLFDEIEKAHPDVLNILLQILDDGQVTDSKGKLINFKNTIIIMTTNLGSEELMNKKKIKPKEILIKYLRPEFINRIDEIIPFNSLDKTVIKQIVSLELAKLTKRVKEQKIELTFTKKAVEAIANNSYDPLFGARPIKRYIKKHLESLIAKQIISSKILPKNNYQIDYKLKTFIITDIKKIMS</sequence>
<reference evidence="13 14" key="1">
    <citation type="submission" date="2018-02" db="EMBL/GenBank/DDBJ databases">
        <title>Mycoplasma marinum and Mycoplasma todarodis sp. nov., moderately halophilic and psychrotolerant mycoplasmas isolated from cephalopods.</title>
        <authorList>
            <person name="Viver T."/>
        </authorList>
    </citation>
    <scope>NUCLEOTIDE SEQUENCE [LARGE SCALE GENOMIC DNA]</scope>
    <source>
        <strain evidence="13 14">PE</strain>
    </source>
</reference>
<accession>A0A4R0XL40</accession>
<dbReference type="SMART" id="SM00382">
    <property type="entry name" value="AAA"/>
    <property type="match status" value="2"/>
</dbReference>
<dbReference type="PROSITE" id="PS00870">
    <property type="entry name" value="CLPAB_1"/>
    <property type="match status" value="1"/>
</dbReference>
<dbReference type="FunFam" id="3.40.50.300:FF:000010">
    <property type="entry name" value="Chaperone clpB 1, putative"/>
    <property type="match status" value="1"/>
</dbReference>
<dbReference type="AlphaFoldDB" id="A0A4R0XL40"/>
<keyword evidence="14" id="KW-1185">Reference proteome</keyword>
<evidence type="ECO:0000313" key="13">
    <source>
        <dbReference type="EMBL" id="TCG11376.1"/>
    </source>
</evidence>
<dbReference type="Pfam" id="PF10431">
    <property type="entry name" value="ClpB_D2-small"/>
    <property type="match status" value="1"/>
</dbReference>
<dbReference type="PROSITE" id="PS00871">
    <property type="entry name" value="CLPAB_2"/>
    <property type="match status" value="1"/>
</dbReference>
<evidence type="ECO:0000256" key="7">
    <source>
        <dbReference type="ARBA" id="ARBA00023186"/>
    </source>
</evidence>
<evidence type="ECO:0000256" key="5">
    <source>
        <dbReference type="ARBA" id="ARBA00022840"/>
    </source>
</evidence>
<feature type="domain" description="Clp ATPase C-terminal" evidence="12">
    <location>
        <begin position="614"/>
        <end position="703"/>
    </location>
</feature>
<dbReference type="FunFam" id="3.40.50.300:FF:000120">
    <property type="entry name" value="ATP-dependent chaperone ClpB"/>
    <property type="match status" value="1"/>
</dbReference>
<dbReference type="Pfam" id="PF00004">
    <property type="entry name" value="AAA"/>
    <property type="match status" value="1"/>
</dbReference>
<comment type="similarity">
    <text evidence="2 9">Belongs to the ClpA/ClpB family.</text>
</comment>
<dbReference type="InterPro" id="IPR027417">
    <property type="entry name" value="P-loop_NTPase"/>
</dbReference>
<feature type="domain" description="AAA+ ATPase" evidence="11">
    <location>
        <begin position="453"/>
        <end position="615"/>
    </location>
</feature>
<name>A0A4R0XL40_9MOLU</name>
<comment type="subcellular location">
    <subcellularLocation>
        <location evidence="1">Cytoplasm</location>
    </subcellularLocation>
</comment>
<evidence type="ECO:0000313" key="14">
    <source>
        <dbReference type="Proteomes" id="UP000294192"/>
    </source>
</evidence>
<feature type="coiled-coil region" evidence="10">
    <location>
        <begin position="620"/>
        <end position="647"/>
    </location>
</feature>
<dbReference type="Pfam" id="PF17871">
    <property type="entry name" value="AAA_lid_9"/>
    <property type="match status" value="1"/>
</dbReference>
<dbReference type="GO" id="GO:0016887">
    <property type="term" value="F:ATP hydrolysis activity"/>
    <property type="evidence" value="ECO:0007669"/>
    <property type="project" value="InterPro"/>
</dbReference>
<dbReference type="EMBL" id="PSZO01000008">
    <property type="protein sequence ID" value="TCG11376.1"/>
    <property type="molecule type" value="Genomic_DNA"/>
</dbReference>
<evidence type="ECO:0000256" key="10">
    <source>
        <dbReference type="SAM" id="Coils"/>
    </source>
</evidence>
<dbReference type="PRINTS" id="PR00300">
    <property type="entry name" value="CLPPROTEASEA"/>
</dbReference>
<evidence type="ECO:0000256" key="6">
    <source>
        <dbReference type="ARBA" id="ARBA00023054"/>
    </source>
</evidence>
<dbReference type="GO" id="GO:0034605">
    <property type="term" value="P:cellular response to heat"/>
    <property type="evidence" value="ECO:0007669"/>
    <property type="project" value="TreeGrafter"/>
</dbReference>
<evidence type="ECO:0000259" key="12">
    <source>
        <dbReference type="SMART" id="SM01086"/>
    </source>
</evidence>
<dbReference type="CDD" id="cd00009">
    <property type="entry name" value="AAA"/>
    <property type="match status" value="1"/>
</dbReference>
<dbReference type="PANTHER" id="PTHR11638:SF18">
    <property type="entry name" value="HEAT SHOCK PROTEIN 104"/>
    <property type="match status" value="1"/>
</dbReference>
<evidence type="ECO:0000256" key="9">
    <source>
        <dbReference type="RuleBase" id="RU004432"/>
    </source>
</evidence>
<dbReference type="InterPro" id="IPR001270">
    <property type="entry name" value="ClpA/B"/>
</dbReference>
<keyword evidence="5 9" id="KW-0067">ATP-binding</keyword>
<dbReference type="OrthoDB" id="9803641at2"/>
<feature type="domain" description="AAA+ ATPase" evidence="11">
    <location>
        <begin position="52"/>
        <end position="198"/>
    </location>
</feature>
<dbReference type="InterPro" id="IPR003593">
    <property type="entry name" value="AAA+_ATPase"/>
</dbReference>
<dbReference type="InterPro" id="IPR028299">
    <property type="entry name" value="ClpA/B_CS2"/>
</dbReference>